<dbReference type="RefSeq" id="WP_044834282.1">
    <property type="nucleotide sequence ID" value="NZ_CP059735.1"/>
</dbReference>
<dbReference type="Gene3D" id="2.170.130.10">
    <property type="entry name" value="TonB-dependent receptor, plug domain"/>
    <property type="match status" value="1"/>
</dbReference>
<dbReference type="PROSITE" id="PS52016">
    <property type="entry name" value="TONB_DEPENDENT_REC_3"/>
    <property type="match status" value="1"/>
</dbReference>
<keyword evidence="13" id="KW-0675">Receptor</keyword>
<comment type="similarity">
    <text evidence="8 9">Belongs to the TonB-dependent receptor family.</text>
</comment>
<dbReference type="GO" id="GO:0009279">
    <property type="term" value="C:cell outer membrane"/>
    <property type="evidence" value="ECO:0007669"/>
    <property type="project" value="UniProtKB-SubCell"/>
</dbReference>
<keyword evidence="7 8" id="KW-0998">Cell outer membrane</keyword>
<evidence type="ECO:0000256" key="3">
    <source>
        <dbReference type="ARBA" id="ARBA00022452"/>
    </source>
</evidence>
<dbReference type="EMBL" id="CP059735">
    <property type="protein sequence ID" value="WDD98902.1"/>
    <property type="molecule type" value="Genomic_DNA"/>
</dbReference>
<feature type="signal peptide" evidence="10">
    <location>
        <begin position="1"/>
        <end position="26"/>
    </location>
</feature>
<organism evidence="13 14">
    <name type="scientific">Thalassomonas actiniarum</name>
    <dbReference type="NCBI Taxonomy" id="485447"/>
    <lineage>
        <taxon>Bacteria</taxon>
        <taxon>Pseudomonadati</taxon>
        <taxon>Pseudomonadota</taxon>
        <taxon>Gammaproteobacteria</taxon>
        <taxon>Alteromonadales</taxon>
        <taxon>Colwelliaceae</taxon>
        <taxon>Thalassomonas</taxon>
    </lineage>
</organism>
<dbReference type="InterPro" id="IPR039426">
    <property type="entry name" value="TonB-dep_rcpt-like"/>
</dbReference>
<evidence type="ECO:0000259" key="11">
    <source>
        <dbReference type="Pfam" id="PF00593"/>
    </source>
</evidence>
<evidence type="ECO:0000313" key="14">
    <source>
        <dbReference type="Proteomes" id="UP000032568"/>
    </source>
</evidence>
<keyword evidence="5 9" id="KW-0798">TonB box</keyword>
<evidence type="ECO:0000256" key="6">
    <source>
        <dbReference type="ARBA" id="ARBA00023136"/>
    </source>
</evidence>
<dbReference type="PANTHER" id="PTHR30442:SF0">
    <property type="entry name" value="FE(3+) DICITRATE TRANSPORT PROTEIN FECA"/>
    <property type="match status" value="1"/>
</dbReference>
<dbReference type="SUPFAM" id="SSF56935">
    <property type="entry name" value="Porins"/>
    <property type="match status" value="1"/>
</dbReference>
<dbReference type="KEGG" id="tact:SG35_027365"/>
<evidence type="ECO:0000256" key="4">
    <source>
        <dbReference type="ARBA" id="ARBA00022692"/>
    </source>
</evidence>
<keyword evidence="14" id="KW-1185">Reference proteome</keyword>
<dbReference type="AlphaFoldDB" id="A0AAF0C2U5"/>
<dbReference type="Proteomes" id="UP000032568">
    <property type="component" value="Chromosome"/>
</dbReference>
<keyword evidence="4 8" id="KW-0812">Transmembrane</keyword>
<keyword evidence="6 8" id="KW-0472">Membrane</keyword>
<reference evidence="13 14" key="2">
    <citation type="journal article" date="2022" name="Mar. Drugs">
        <title>Bioassay-Guided Fractionation Leads to the Detection of Cholic Acid Generated by the Rare Thalassomonas sp.</title>
        <authorList>
            <person name="Pheiffer F."/>
            <person name="Schneider Y.K."/>
            <person name="Hansen E.H."/>
            <person name="Andersen J.H."/>
            <person name="Isaksson J."/>
            <person name="Busche T."/>
            <person name="R C."/>
            <person name="Kalinowski J."/>
            <person name="Zyl L.V."/>
            <person name="Trindade M."/>
        </authorList>
    </citation>
    <scope>NUCLEOTIDE SEQUENCE [LARGE SCALE GENOMIC DNA]</scope>
    <source>
        <strain evidence="13 14">A5K-106</strain>
    </source>
</reference>
<gene>
    <name evidence="13" type="ORF">SG35_027365</name>
</gene>
<comment type="subcellular location">
    <subcellularLocation>
        <location evidence="1 8">Cell outer membrane</location>
        <topology evidence="1 8">Multi-pass membrane protein</topology>
    </subcellularLocation>
</comment>
<proteinExistence type="inferred from homology"/>
<reference evidence="13 14" key="1">
    <citation type="journal article" date="2015" name="Genome Announc.">
        <title>Draft Genome Sequences of Marine Isolates of Thalassomonas viridans and Thalassomonas actiniarum.</title>
        <authorList>
            <person name="Olonade I."/>
            <person name="van Zyl L.J."/>
            <person name="Trindade M."/>
        </authorList>
    </citation>
    <scope>NUCLEOTIDE SEQUENCE [LARGE SCALE GENOMIC DNA]</scope>
    <source>
        <strain evidence="13 14">A5K-106</strain>
    </source>
</reference>
<name>A0AAF0C2U5_9GAMM</name>
<feature type="domain" description="TonB-dependent receptor plug" evidence="12">
    <location>
        <begin position="45"/>
        <end position="155"/>
    </location>
</feature>
<accession>A0AAF0C2U5</accession>
<dbReference type="InterPro" id="IPR037066">
    <property type="entry name" value="Plug_dom_sf"/>
</dbReference>
<evidence type="ECO:0000256" key="5">
    <source>
        <dbReference type="ARBA" id="ARBA00023077"/>
    </source>
</evidence>
<evidence type="ECO:0000256" key="7">
    <source>
        <dbReference type="ARBA" id="ARBA00023237"/>
    </source>
</evidence>
<evidence type="ECO:0000313" key="13">
    <source>
        <dbReference type="EMBL" id="WDD98902.1"/>
    </source>
</evidence>
<evidence type="ECO:0000256" key="8">
    <source>
        <dbReference type="PROSITE-ProRule" id="PRU01360"/>
    </source>
</evidence>
<dbReference type="GO" id="GO:0033214">
    <property type="term" value="P:siderophore-iron import into cell"/>
    <property type="evidence" value="ECO:0007669"/>
    <property type="project" value="TreeGrafter"/>
</dbReference>
<dbReference type="InterPro" id="IPR036942">
    <property type="entry name" value="Beta-barrel_TonB_sf"/>
</dbReference>
<dbReference type="Pfam" id="PF07715">
    <property type="entry name" value="Plug"/>
    <property type="match status" value="1"/>
</dbReference>
<feature type="domain" description="TonB-dependent receptor-like beta-barrel" evidence="11">
    <location>
        <begin position="236"/>
        <end position="711"/>
    </location>
</feature>
<dbReference type="InterPro" id="IPR000531">
    <property type="entry name" value="Beta-barrel_TonB"/>
</dbReference>
<evidence type="ECO:0000256" key="2">
    <source>
        <dbReference type="ARBA" id="ARBA00022448"/>
    </source>
</evidence>
<protein>
    <submittedName>
        <fullName evidence="13">TonB-dependent receptor</fullName>
    </submittedName>
</protein>
<evidence type="ECO:0000256" key="1">
    <source>
        <dbReference type="ARBA" id="ARBA00004571"/>
    </source>
</evidence>
<evidence type="ECO:0000259" key="12">
    <source>
        <dbReference type="Pfam" id="PF07715"/>
    </source>
</evidence>
<keyword evidence="2 8" id="KW-0813">Transport</keyword>
<evidence type="ECO:0000256" key="10">
    <source>
        <dbReference type="SAM" id="SignalP"/>
    </source>
</evidence>
<keyword evidence="10" id="KW-0732">Signal</keyword>
<dbReference type="InterPro" id="IPR012910">
    <property type="entry name" value="Plug_dom"/>
</dbReference>
<dbReference type="Gene3D" id="2.40.170.20">
    <property type="entry name" value="TonB-dependent receptor, beta-barrel domain"/>
    <property type="match status" value="1"/>
</dbReference>
<evidence type="ECO:0000256" key="9">
    <source>
        <dbReference type="RuleBase" id="RU003357"/>
    </source>
</evidence>
<sequence>MRSSSFFQPALIASAILAAISHTAVAKDTDDNIEHLTIFGSAQAVNDVPGSAHMITEEELNKFDFTDIMRTLTSVPGVYVLEEDGYGLRPNIGMRGTGQNRSEKVTIMEDNVLAAPAPYASPSAYYFPTAGRMQQVEVLKGTSSAMYGPRTTGGVINMLSRQIPDDALAGQFNVTTGEDGYAKVHAYAGGSGEQVSSVFEVFRYQADGFKDINNSDRDTGFVKNDILAKVRFNSDKNAAYDQELELKLKYSDEDSDETYMGLTDADFAADPYARYSASQLDNMDTTHKQVQINHLIKINGRFNLMTTAYYNDFSRNWYKTSKVGKMVDEVQEDGSIIPVKKFSSLGSGGTEIASDYDRGAESEIYAQVKANSRDYLSKGLQTVLDIDLDDHQLKFGVRYHEDEMDRFQWVDEYTLDQDYQMTQDDAGVHGADSNRIDSAEALALFVHDEYTLGNFIINAGLRYEDITLERHDWKDDLARTQDPVKHTKNTVDVWLPSLALTYRVNEELVLLGGIQKGFAPPAPGNEEADDEESINYELGLRYNNESLHAEAIAFFSDYDNMHGNCTVSQNCADENVGEQYNAGEVEVKGLEVKAGYEFKLANLLVPVDLTYTFTDTEFLNSFESKLDTWGDVTKGEELPYVPDNQLQFAAGLVGDNWRGDILVRYMDEMRTIAGSGDIPNDEVIKSRTVVDLAAHYNLAENQELTLNIDNLFDKEYATTRTHGSLMAGKPRTMTIGYKYSF</sequence>
<feature type="chain" id="PRO_5042120249" evidence="10">
    <location>
        <begin position="27"/>
        <end position="741"/>
    </location>
</feature>
<keyword evidence="3 8" id="KW-1134">Transmembrane beta strand</keyword>
<dbReference type="PANTHER" id="PTHR30442">
    <property type="entry name" value="IRON III DICITRATE TRANSPORT PROTEIN FECA"/>
    <property type="match status" value="1"/>
</dbReference>
<dbReference type="Pfam" id="PF00593">
    <property type="entry name" value="TonB_dep_Rec_b-barrel"/>
    <property type="match status" value="1"/>
</dbReference>